<dbReference type="Proteomes" id="UP000886520">
    <property type="component" value="Chromosome 18"/>
</dbReference>
<dbReference type="PROSITE" id="PS50004">
    <property type="entry name" value="C2"/>
    <property type="match status" value="1"/>
</dbReference>
<sequence>MQPFSGILQVKIIQGSDLAPRDLKSADPYVLLSIGDQKVKTPPIRRSLNPVWEQDLTLGTSEPVMPLKLFVFDKNTFTSDDEMGEAQIDLTPLIGAVKLKEQAHTTAENVVIHRVVASKENSLARDSIIKFRNGTIVQECCVKLQNVERGEIELELMWQPYCG</sequence>
<accession>A0A9D4Z9R8</accession>
<feature type="domain" description="C2" evidence="1">
    <location>
        <begin position="1"/>
        <end position="104"/>
    </location>
</feature>
<dbReference type="EMBL" id="JABFUD020000018">
    <property type="protein sequence ID" value="KAI5065947.1"/>
    <property type="molecule type" value="Genomic_DNA"/>
</dbReference>
<dbReference type="OrthoDB" id="73919at2759"/>
<proteinExistence type="predicted"/>
<dbReference type="AlphaFoldDB" id="A0A9D4Z9R8"/>
<dbReference type="GO" id="GO:0005096">
    <property type="term" value="F:GTPase activator activity"/>
    <property type="evidence" value="ECO:0007669"/>
    <property type="project" value="InterPro"/>
</dbReference>
<protein>
    <recommendedName>
        <fullName evidence="1">C2 domain-containing protein</fullName>
    </recommendedName>
</protein>
<dbReference type="SMART" id="SM00239">
    <property type="entry name" value="C2"/>
    <property type="match status" value="1"/>
</dbReference>
<evidence type="ECO:0000313" key="2">
    <source>
        <dbReference type="EMBL" id="KAI5065947.1"/>
    </source>
</evidence>
<dbReference type="Gene3D" id="2.60.40.150">
    <property type="entry name" value="C2 domain"/>
    <property type="match status" value="1"/>
</dbReference>
<comment type="caution">
    <text evidence="2">The sequence shown here is derived from an EMBL/GenBank/DDBJ whole genome shotgun (WGS) entry which is preliminary data.</text>
</comment>
<reference evidence="2" key="1">
    <citation type="submission" date="2021-01" db="EMBL/GenBank/DDBJ databases">
        <title>Adiantum capillus-veneris genome.</title>
        <authorList>
            <person name="Fang Y."/>
            <person name="Liao Q."/>
        </authorList>
    </citation>
    <scope>NUCLEOTIDE SEQUENCE</scope>
    <source>
        <strain evidence="2">H3</strain>
        <tissue evidence="2">Leaf</tissue>
    </source>
</reference>
<dbReference type="SUPFAM" id="SSF49562">
    <property type="entry name" value="C2 domain (Calcium/lipid-binding domain, CaLB)"/>
    <property type="match status" value="1"/>
</dbReference>
<gene>
    <name evidence="2" type="ORF">GOP47_0018571</name>
</gene>
<dbReference type="PANTHER" id="PTHR46220">
    <property type="entry name" value="ADP-RIBOSYLATION FACTOR GTPASE-ACTIVATING PROTEIN AGD12"/>
    <property type="match status" value="1"/>
</dbReference>
<evidence type="ECO:0000259" key="1">
    <source>
        <dbReference type="PROSITE" id="PS50004"/>
    </source>
</evidence>
<name>A0A9D4Z9R8_ADICA</name>
<keyword evidence="3" id="KW-1185">Reference proteome</keyword>
<evidence type="ECO:0000313" key="3">
    <source>
        <dbReference type="Proteomes" id="UP000886520"/>
    </source>
</evidence>
<dbReference type="InterPro" id="IPR035892">
    <property type="entry name" value="C2_domain_sf"/>
</dbReference>
<organism evidence="2 3">
    <name type="scientific">Adiantum capillus-veneris</name>
    <name type="common">Maidenhair fern</name>
    <dbReference type="NCBI Taxonomy" id="13818"/>
    <lineage>
        <taxon>Eukaryota</taxon>
        <taxon>Viridiplantae</taxon>
        <taxon>Streptophyta</taxon>
        <taxon>Embryophyta</taxon>
        <taxon>Tracheophyta</taxon>
        <taxon>Polypodiopsida</taxon>
        <taxon>Polypodiidae</taxon>
        <taxon>Polypodiales</taxon>
        <taxon>Pteridineae</taxon>
        <taxon>Pteridaceae</taxon>
        <taxon>Vittarioideae</taxon>
        <taxon>Adiantum</taxon>
    </lineage>
</organism>
<dbReference type="GO" id="GO:0005543">
    <property type="term" value="F:phospholipid binding"/>
    <property type="evidence" value="ECO:0007669"/>
    <property type="project" value="InterPro"/>
</dbReference>
<dbReference type="Pfam" id="PF00168">
    <property type="entry name" value="C2"/>
    <property type="match status" value="1"/>
</dbReference>
<dbReference type="PANTHER" id="PTHR46220:SF1">
    <property type="entry name" value="ADP-RIBOSYLATION FACTOR GTPASE-ACTIVATING PROTEIN AGD12"/>
    <property type="match status" value="1"/>
</dbReference>
<dbReference type="InterPro" id="IPR000008">
    <property type="entry name" value="C2_dom"/>
</dbReference>
<dbReference type="InterPro" id="IPR044518">
    <property type="entry name" value="ARF_GAP_AGD11/12/13"/>
</dbReference>